<sequence length="313" mass="35802">MKRIVCSSAAIEYVRFHNKNIQNIKINKYNKRKKPKKVEKKWFQLPYAGESQLPRGIDPTAGSWPLYFMKRSRNGKITTLDGKNIRFTIQHPDKIDFCKELSVVKHALNNSTCQQRKIAEYWGDGPATKQWTPIIDRLLDTYDFSPVQAARVLAAVQAGISDAFVIAWYYKYLWQVPRPNQLDQKLLTAICTPKFPAYPSGHSVISGTAEVILSYFFPPEAEHLKELAEENSISRLYGGVHFPSDLSEGLRLGRQIGRLITDILRSQLDRNRKPIDIPVTQDLHANLNPPPYNQVIPYPSRVRSCNLPLLPEC</sequence>
<dbReference type="InterPro" id="IPR000326">
    <property type="entry name" value="PAP2/HPO"/>
</dbReference>
<dbReference type="RefSeq" id="WP_089285600.1">
    <property type="nucleotide sequence ID" value="NZ_FZOJ01000067.1"/>
</dbReference>
<organism evidence="2 3">
    <name type="scientific">Anaerovirgula multivorans</name>
    <dbReference type="NCBI Taxonomy" id="312168"/>
    <lineage>
        <taxon>Bacteria</taxon>
        <taxon>Bacillati</taxon>
        <taxon>Bacillota</taxon>
        <taxon>Clostridia</taxon>
        <taxon>Peptostreptococcales</taxon>
        <taxon>Natronincolaceae</taxon>
        <taxon>Anaerovirgula</taxon>
    </lineage>
</organism>
<keyword evidence="3" id="KW-1185">Reference proteome</keyword>
<name>A0A239L7N5_9FIRM</name>
<dbReference type="Pfam" id="PF01569">
    <property type="entry name" value="PAP2"/>
    <property type="match status" value="1"/>
</dbReference>
<dbReference type="SUPFAM" id="SSF48317">
    <property type="entry name" value="Acid phosphatase/Vanadium-dependent haloperoxidase"/>
    <property type="match status" value="1"/>
</dbReference>
<feature type="domain" description="Phosphatidic acid phosphatase type 2/haloperoxidase" evidence="1">
    <location>
        <begin position="166"/>
        <end position="261"/>
    </location>
</feature>
<dbReference type="OrthoDB" id="7793240at2"/>
<gene>
    <name evidence="2" type="ORF">SAMN05446037_10671</name>
</gene>
<dbReference type="PANTHER" id="PTHR34599:SF1">
    <property type="entry name" value="PHOSPHATIDIC ACID PHOSPHATASE TYPE 2_HALOPEROXIDASE DOMAIN-CONTAINING PROTEIN"/>
    <property type="match status" value="1"/>
</dbReference>
<evidence type="ECO:0000259" key="1">
    <source>
        <dbReference type="Pfam" id="PF01569"/>
    </source>
</evidence>
<proteinExistence type="predicted"/>
<dbReference type="AlphaFoldDB" id="A0A239L7N5"/>
<dbReference type="CDD" id="cd03398">
    <property type="entry name" value="PAP2_haloperoxidase"/>
    <property type="match status" value="1"/>
</dbReference>
<dbReference type="PANTHER" id="PTHR34599">
    <property type="entry name" value="PEROXIDASE-RELATED"/>
    <property type="match status" value="1"/>
</dbReference>
<evidence type="ECO:0000313" key="2">
    <source>
        <dbReference type="EMBL" id="SNT26325.1"/>
    </source>
</evidence>
<accession>A0A239L7N5</accession>
<dbReference type="InterPro" id="IPR052559">
    <property type="entry name" value="V-haloperoxidase"/>
</dbReference>
<dbReference type="Proteomes" id="UP000198304">
    <property type="component" value="Unassembled WGS sequence"/>
</dbReference>
<dbReference type="EMBL" id="FZOJ01000067">
    <property type="protein sequence ID" value="SNT26325.1"/>
    <property type="molecule type" value="Genomic_DNA"/>
</dbReference>
<dbReference type="InterPro" id="IPR036938">
    <property type="entry name" value="PAP2/HPO_sf"/>
</dbReference>
<protein>
    <submittedName>
        <fullName evidence="2">PAP2 superfamily protein</fullName>
    </submittedName>
</protein>
<dbReference type="Gene3D" id="1.10.606.20">
    <property type="match status" value="1"/>
</dbReference>
<reference evidence="2 3" key="1">
    <citation type="submission" date="2017-06" db="EMBL/GenBank/DDBJ databases">
        <authorList>
            <person name="Kim H.J."/>
            <person name="Triplett B.A."/>
        </authorList>
    </citation>
    <scope>NUCLEOTIDE SEQUENCE [LARGE SCALE GENOMIC DNA]</scope>
    <source>
        <strain evidence="2 3">SCA</strain>
    </source>
</reference>
<evidence type="ECO:0000313" key="3">
    <source>
        <dbReference type="Proteomes" id="UP000198304"/>
    </source>
</evidence>